<feature type="region of interest" description="Disordered" evidence="1">
    <location>
        <begin position="1"/>
        <end position="38"/>
    </location>
</feature>
<accession>A0A8K0UWZ7</accession>
<keyword evidence="4" id="KW-1185">Reference proteome</keyword>
<dbReference type="InterPro" id="IPR028020">
    <property type="entry name" value="ASX_DEUBAD_dom"/>
</dbReference>
<gene>
    <name evidence="3" type="ORF">BXZ70DRAFT_921031</name>
</gene>
<reference evidence="3" key="1">
    <citation type="journal article" date="2021" name="New Phytol.">
        <title>Evolutionary innovations through gain and loss of genes in the ectomycorrhizal Boletales.</title>
        <authorList>
            <person name="Wu G."/>
            <person name="Miyauchi S."/>
            <person name="Morin E."/>
            <person name="Kuo A."/>
            <person name="Drula E."/>
            <person name="Varga T."/>
            <person name="Kohler A."/>
            <person name="Feng B."/>
            <person name="Cao Y."/>
            <person name="Lipzen A."/>
            <person name="Daum C."/>
            <person name="Hundley H."/>
            <person name="Pangilinan J."/>
            <person name="Johnson J."/>
            <person name="Barry K."/>
            <person name="LaButti K."/>
            <person name="Ng V."/>
            <person name="Ahrendt S."/>
            <person name="Min B."/>
            <person name="Choi I.G."/>
            <person name="Park H."/>
            <person name="Plett J.M."/>
            <person name="Magnuson J."/>
            <person name="Spatafora J.W."/>
            <person name="Nagy L.G."/>
            <person name="Henrissat B."/>
            <person name="Grigoriev I.V."/>
            <person name="Yang Z.L."/>
            <person name="Xu J."/>
            <person name="Martin F.M."/>
        </authorList>
    </citation>
    <scope>NUCLEOTIDE SEQUENCE</scope>
    <source>
        <strain evidence="3">KKN 215</strain>
    </source>
</reference>
<dbReference type="OrthoDB" id="2289918at2759"/>
<comment type="caution">
    <text evidence="3">The sequence shown here is derived from an EMBL/GenBank/DDBJ whole genome shotgun (WGS) entry which is preliminary data.</text>
</comment>
<evidence type="ECO:0000256" key="1">
    <source>
        <dbReference type="SAM" id="MobiDB-lite"/>
    </source>
</evidence>
<evidence type="ECO:0000259" key="2">
    <source>
        <dbReference type="Pfam" id="PF13919"/>
    </source>
</evidence>
<evidence type="ECO:0000313" key="4">
    <source>
        <dbReference type="Proteomes" id="UP000813824"/>
    </source>
</evidence>
<organism evidence="3 4">
    <name type="scientific">Cristinia sonorae</name>
    <dbReference type="NCBI Taxonomy" id="1940300"/>
    <lineage>
        <taxon>Eukaryota</taxon>
        <taxon>Fungi</taxon>
        <taxon>Dikarya</taxon>
        <taxon>Basidiomycota</taxon>
        <taxon>Agaricomycotina</taxon>
        <taxon>Agaricomycetes</taxon>
        <taxon>Agaricomycetidae</taxon>
        <taxon>Agaricales</taxon>
        <taxon>Pleurotineae</taxon>
        <taxon>Stephanosporaceae</taxon>
        <taxon>Cristinia</taxon>
    </lineage>
</organism>
<proteinExistence type="predicted"/>
<name>A0A8K0UWZ7_9AGAR</name>
<protein>
    <recommendedName>
        <fullName evidence="2">ASX DEUBAD domain-containing protein</fullName>
    </recommendedName>
</protein>
<dbReference type="AlphaFoldDB" id="A0A8K0UWZ7"/>
<dbReference type="EMBL" id="JAEVFJ010000004">
    <property type="protein sequence ID" value="KAH8105481.1"/>
    <property type="molecule type" value="Genomic_DNA"/>
</dbReference>
<feature type="compositionally biased region" description="Low complexity" evidence="1">
    <location>
        <begin position="1"/>
        <end position="26"/>
    </location>
</feature>
<evidence type="ECO:0000313" key="3">
    <source>
        <dbReference type="EMBL" id="KAH8105481.1"/>
    </source>
</evidence>
<dbReference type="Pfam" id="PF13919">
    <property type="entry name" value="ASXH"/>
    <property type="match status" value="1"/>
</dbReference>
<feature type="domain" description="ASX DEUBAD" evidence="2">
    <location>
        <begin position="34"/>
        <end position="179"/>
    </location>
</feature>
<dbReference type="Proteomes" id="UP000813824">
    <property type="component" value="Unassembled WGS sequence"/>
</dbReference>
<sequence>MSGAASSRPRRTTSATTEASSSSSAGSKRKARDNDGASSTKLDYLLTNSKSKLTTMDITDVLNYENFVNLSEESQVALCRLMPPTAFSTFSRSLPPLHPGYARGTSPMDVDTSNANSPATLNPNFFSSPAFLAAANTFQDHLYSSWMTTTAIAQVNKFKQGIQDGSLHAQWKDEAWNDEAQPSKQAGFSASNDIANLAKRSLIKEGDILVYKRTLQPFGVEIEKDLLVRSIDSKTNSLDLLLRPGTTKSLPSDQLVIGAPDPTPPTLTMEGILSSTELEEAVLEVDGRVTLADFYRTTANTKDADRRGIQSLRAAKAITVWRWQEEMMNDFEMQMALERGGRELLTTVYFLRNA</sequence>